<evidence type="ECO:0000256" key="2">
    <source>
        <dbReference type="ARBA" id="ARBA00004496"/>
    </source>
</evidence>
<proteinExistence type="inferred from homology"/>
<dbReference type="GO" id="GO:0043516">
    <property type="term" value="P:regulation of DNA damage response, signal transduction by p53 class mediator"/>
    <property type="evidence" value="ECO:0007669"/>
    <property type="project" value="Ensembl"/>
</dbReference>
<dbReference type="GO" id="GO:0006511">
    <property type="term" value="P:ubiquitin-dependent protein catabolic process"/>
    <property type="evidence" value="ECO:0007669"/>
    <property type="project" value="TreeGrafter"/>
</dbReference>
<dbReference type="Proteomes" id="UP000472240">
    <property type="component" value="Chromosome 21"/>
</dbReference>
<organism evidence="9 10">
    <name type="scientific">Rhinolophus ferrumequinum</name>
    <name type="common">Greater horseshoe bat</name>
    <dbReference type="NCBI Taxonomy" id="59479"/>
    <lineage>
        <taxon>Eukaryota</taxon>
        <taxon>Metazoa</taxon>
        <taxon>Chordata</taxon>
        <taxon>Craniata</taxon>
        <taxon>Vertebrata</taxon>
        <taxon>Euteleostomi</taxon>
        <taxon>Mammalia</taxon>
        <taxon>Eutheria</taxon>
        <taxon>Laurasiatheria</taxon>
        <taxon>Chiroptera</taxon>
        <taxon>Yinpterochiroptera</taxon>
        <taxon>Rhinolophoidea</taxon>
        <taxon>Rhinolophidae</taxon>
        <taxon>Rhinolophinae</taxon>
        <taxon>Rhinolophus</taxon>
    </lineage>
</organism>
<feature type="domain" description="PCI" evidence="8">
    <location>
        <begin position="282"/>
        <end position="371"/>
    </location>
</feature>
<dbReference type="Ensembl" id="ENSRFET00010013093.1">
    <property type="protein sequence ID" value="ENSRFEP00010011967.1"/>
    <property type="gene ID" value="ENSRFEG00010008088.1"/>
</dbReference>
<dbReference type="GO" id="GO:0001701">
    <property type="term" value="P:in utero embryonic development"/>
    <property type="evidence" value="ECO:0007669"/>
    <property type="project" value="Ensembl"/>
</dbReference>
<reference evidence="9 10" key="1">
    <citation type="journal article" date="2015" name="Annu Rev Anim Biosci">
        <title>The Genome 10K Project: a way forward.</title>
        <authorList>
            <person name="Koepfli K.P."/>
            <person name="Paten B."/>
            <person name="O'Brien S.J."/>
            <person name="Koepfli K.P."/>
            <person name="Paten B."/>
            <person name="Antunes A."/>
            <person name="Belov K."/>
            <person name="Bustamante C."/>
            <person name="Castoe T.A."/>
            <person name="Clawson H."/>
            <person name="Crawford A.J."/>
            <person name="Diekhans M."/>
            <person name="Distel D."/>
            <person name="Durbin R."/>
            <person name="Earl D."/>
            <person name="Fujita M.K."/>
            <person name="Gamble T."/>
            <person name="Georges A."/>
            <person name="Gemmell N."/>
            <person name="Gilbert M.T."/>
            <person name="Graves J.M."/>
            <person name="Green R.E."/>
            <person name="Hickey G."/>
            <person name="Jarvis E.D."/>
            <person name="Johnson W."/>
            <person name="Komissarov A."/>
            <person name="Korf I."/>
            <person name="Kuhn R."/>
            <person name="Larkin D.M."/>
            <person name="Lewin H."/>
            <person name="Lopez J.V."/>
            <person name="Ma J."/>
            <person name="Marques-Bonet T."/>
            <person name="Miller W."/>
            <person name="Murphy R."/>
            <person name="Pevzner P."/>
            <person name="Shapiro B."/>
            <person name="Steiner C."/>
            <person name="Tamazian G."/>
            <person name="Venkatesh B."/>
            <person name="Wang J."/>
            <person name="Wayne R."/>
            <person name="Wiley E."/>
            <person name="Yang H."/>
            <person name="Zhang G."/>
            <person name="Haussler D."/>
            <person name="Ryder O."/>
            <person name="O'Brien S.J."/>
        </authorList>
    </citation>
    <scope>NUCLEOTIDE SEQUENCE</scope>
</reference>
<dbReference type="SMART" id="SM00088">
    <property type="entry name" value="PINT"/>
    <property type="match status" value="1"/>
</dbReference>
<dbReference type="PANTHER" id="PTHR10758:SF1">
    <property type="entry name" value="COP9 SIGNALOSOME COMPLEX SUBUNIT 3"/>
    <property type="match status" value="1"/>
</dbReference>
<dbReference type="InParanoid" id="A0A671ENF4"/>
<reference evidence="10" key="3">
    <citation type="submission" date="2018-12" db="EMBL/GenBank/DDBJ databases">
        <title>G10K-VGP greater horseshoe bat female genome, primary haplotype.</title>
        <authorList>
            <person name="Teeling E."/>
            <person name="Myers G."/>
            <person name="Vernes S."/>
            <person name="Pippel M."/>
            <person name="Winkler S."/>
            <person name="Fedrigo O."/>
            <person name="Rhie A."/>
            <person name="Koren S."/>
            <person name="Phillippy A."/>
            <person name="Lewin H."/>
            <person name="Damas J."/>
            <person name="Howe K."/>
            <person name="Mountcastle J."/>
            <person name="Jarvis E.D."/>
        </authorList>
    </citation>
    <scope>NUCLEOTIDE SEQUENCE [LARGE SCALE GENOMIC DNA]</scope>
</reference>
<evidence type="ECO:0000259" key="8">
    <source>
        <dbReference type="SMART" id="SM00088"/>
    </source>
</evidence>
<dbReference type="GO" id="GO:0005829">
    <property type="term" value="C:cytosol"/>
    <property type="evidence" value="ECO:0007669"/>
    <property type="project" value="Ensembl"/>
</dbReference>
<comment type="similarity">
    <text evidence="3">Belongs to the CSN3 family.</text>
</comment>
<dbReference type="InterPro" id="IPR055089">
    <property type="entry name" value="COP9_N"/>
</dbReference>
<keyword evidence="7" id="KW-0539">Nucleus</keyword>
<evidence type="ECO:0000256" key="3">
    <source>
        <dbReference type="ARBA" id="ARBA00007084"/>
    </source>
</evidence>
<keyword evidence="10" id="KW-1185">Reference proteome</keyword>
<dbReference type="Pfam" id="PF21215">
    <property type="entry name" value="CSN3-like_C"/>
    <property type="match status" value="1"/>
</dbReference>
<dbReference type="GO" id="GO:0048471">
    <property type="term" value="C:perinuclear region of cytoplasm"/>
    <property type="evidence" value="ECO:0007669"/>
    <property type="project" value="Ensembl"/>
</dbReference>
<dbReference type="InterPro" id="IPR048621">
    <property type="entry name" value="CSN3_C"/>
</dbReference>
<evidence type="ECO:0000256" key="6">
    <source>
        <dbReference type="ARBA" id="ARBA00022790"/>
    </source>
</evidence>
<dbReference type="AlphaFoldDB" id="A0A671ENF4"/>
<reference evidence="9" key="5">
    <citation type="submission" date="2025-09" db="UniProtKB">
        <authorList>
            <consortium name="Ensembl"/>
        </authorList>
    </citation>
    <scope>IDENTIFICATION</scope>
</reference>
<keyword evidence="5" id="KW-0963">Cytoplasm</keyword>
<dbReference type="Pfam" id="PF01399">
    <property type="entry name" value="PCI"/>
    <property type="match status" value="1"/>
</dbReference>
<evidence type="ECO:0000313" key="10">
    <source>
        <dbReference type="Proteomes" id="UP000472240"/>
    </source>
</evidence>
<dbReference type="GO" id="GO:0000338">
    <property type="term" value="P:protein deneddylation"/>
    <property type="evidence" value="ECO:0007669"/>
    <property type="project" value="Ensembl"/>
</dbReference>
<dbReference type="InterPro" id="IPR000717">
    <property type="entry name" value="PCI_dom"/>
</dbReference>
<comment type="subcellular location">
    <subcellularLocation>
        <location evidence="2">Cytoplasm</location>
    </subcellularLocation>
    <subcellularLocation>
        <location evidence="1">Nucleus</location>
    </subcellularLocation>
</comment>
<reference evidence="9 10" key="2">
    <citation type="journal article" date="2018" name="Annu Rev Anim Biosci">
        <title>Bat Biology, Genomes, and the Bat1K Project: To Generate Chromosome-Level Genomes for All Living Bat Species.</title>
        <authorList>
            <person name="Teeling E.C."/>
            <person name="Vernes S.C."/>
            <person name="Davalos L.M."/>
            <person name="Ray D.A."/>
            <person name="Gilbert M.T.P."/>
            <person name="Myers E."/>
        </authorList>
    </citation>
    <scope>NUCLEOTIDE SEQUENCE</scope>
</reference>
<evidence type="ECO:0000256" key="1">
    <source>
        <dbReference type="ARBA" id="ARBA00004123"/>
    </source>
</evidence>
<dbReference type="Pfam" id="PF22788">
    <property type="entry name" value="COP9_hel_rpt"/>
    <property type="match status" value="1"/>
</dbReference>
<evidence type="ECO:0000313" key="9">
    <source>
        <dbReference type="Ensembl" id="ENSRFEP00010011967.1"/>
    </source>
</evidence>
<name>A0A671ENF4_RHIFE</name>
<dbReference type="OMA" id="NHYHDLV"/>
<keyword evidence="6" id="KW-0736">Signalosome</keyword>
<dbReference type="FunCoup" id="A0A671ENF4">
    <property type="interactions" value="3318"/>
</dbReference>
<dbReference type="GeneTree" id="ENSGT00940000153653"/>
<reference evidence="9" key="4">
    <citation type="submission" date="2025-08" db="UniProtKB">
        <authorList>
            <consortium name="Ensembl"/>
        </authorList>
    </citation>
    <scope>IDENTIFICATION</scope>
</reference>
<gene>
    <name evidence="9" type="primary">COPS3</name>
</gene>
<evidence type="ECO:0000256" key="4">
    <source>
        <dbReference type="ARBA" id="ARBA00014878"/>
    </source>
</evidence>
<evidence type="ECO:0000256" key="5">
    <source>
        <dbReference type="ARBA" id="ARBA00022490"/>
    </source>
</evidence>
<dbReference type="InterPro" id="IPR050756">
    <property type="entry name" value="CSN3"/>
</dbReference>
<accession>A0A671ENF4</accession>
<evidence type="ECO:0000256" key="7">
    <source>
        <dbReference type="ARBA" id="ARBA00023242"/>
    </source>
</evidence>
<protein>
    <recommendedName>
        <fullName evidence="4">COP9 signalosome complex subunit 3</fullName>
    </recommendedName>
</protein>
<dbReference type="PANTHER" id="PTHR10758">
    <property type="entry name" value="26S PROTEASOME NON-ATPASE REGULATORY SUBUNIT 3/COP9 SIGNALOSOME COMPLEX SUBUNIT 3"/>
    <property type="match status" value="1"/>
</dbReference>
<dbReference type="GO" id="GO:0008180">
    <property type="term" value="C:COP9 signalosome"/>
    <property type="evidence" value="ECO:0007669"/>
    <property type="project" value="UniProtKB-KW"/>
</dbReference>
<sequence>MASALEQFVNSVRQLSAQGQMTQLCELINKSGELLAKNLSHLDTVLGALDVQEHSLGVLAVLFVKFSMPSVPDFETLFSQVQLFISTANGEHIRYATDTFAGLCHQLTNALVERKQPLRGIGVLKQAIDKMQMNTNQLTSIHADLCQLCLLAKCFKPALPYLDVDMMDICKENGAYDAKHFLCYYYYGGMIYTGLKNFERALYFYEQAITTPAMAVSHIMLESYKKYILVSLILLGKVQQWVSPLSNAYHELAQVYSTNNPSELRNLVNKHSETFTRDNNMGLVKQCLSSLYKKNIQRLTKVRPVLPSMHHMASRVQLSGPQEQKICLTHEDGEIFASINQKDGMVSFHDNPEKYNNPAMLHNIDQEMLKCIELDERLKAMDQEITVNPQFVQKGSREDQACFTWTLRNYILF</sequence>
<dbReference type="GO" id="GO:0005654">
    <property type="term" value="C:nucleoplasm"/>
    <property type="evidence" value="ECO:0007669"/>
    <property type="project" value="Ensembl"/>
</dbReference>